<dbReference type="GO" id="GO:0003690">
    <property type="term" value="F:double-stranded DNA binding"/>
    <property type="evidence" value="ECO:0007669"/>
    <property type="project" value="InterPro"/>
</dbReference>
<dbReference type="InterPro" id="IPR009951">
    <property type="entry name" value="Host-nuc_inhib_Gam"/>
</dbReference>
<dbReference type="AlphaFoldDB" id="A0A942UWN2"/>
<protein>
    <submittedName>
        <fullName evidence="2">Host-nuclease inhibitor Gam family protein</fullName>
    </submittedName>
</protein>
<gene>
    <name evidence="2" type="ORF">GOQ27_06925</name>
</gene>
<keyword evidence="1" id="KW-0175">Coiled coil</keyword>
<dbReference type="Pfam" id="PF07352">
    <property type="entry name" value="Phage_Mu_Gam"/>
    <property type="match status" value="1"/>
</dbReference>
<reference evidence="2" key="1">
    <citation type="submission" date="2019-12" db="EMBL/GenBank/DDBJ databases">
        <title>Clostridiaceae gen. nov. sp. nov., isolated from sediment in Xinjiang, China.</title>
        <authorList>
            <person name="Zhang R."/>
        </authorList>
    </citation>
    <scope>NUCLEOTIDE SEQUENCE</scope>
    <source>
        <strain evidence="2">D2Q-11</strain>
    </source>
</reference>
<dbReference type="EMBL" id="WSFT01000029">
    <property type="protein sequence ID" value="MBS4538189.1"/>
    <property type="molecule type" value="Genomic_DNA"/>
</dbReference>
<dbReference type="GO" id="GO:0042262">
    <property type="term" value="P:DNA protection"/>
    <property type="evidence" value="ECO:0007669"/>
    <property type="project" value="InterPro"/>
</dbReference>
<dbReference type="Proteomes" id="UP000724672">
    <property type="component" value="Unassembled WGS sequence"/>
</dbReference>
<organism evidence="2 3">
    <name type="scientific">Anaeromonas frigoriresistens</name>
    <dbReference type="NCBI Taxonomy" id="2683708"/>
    <lineage>
        <taxon>Bacteria</taxon>
        <taxon>Bacillati</taxon>
        <taxon>Bacillota</taxon>
        <taxon>Tissierellia</taxon>
        <taxon>Tissierellales</taxon>
        <taxon>Thermohalobacteraceae</taxon>
        <taxon>Anaeromonas</taxon>
    </lineage>
</organism>
<proteinExistence type="predicted"/>
<evidence type="ECO:0000313" key="2">
    <source>
        <dbReference type="EMBL" id="MBS4538189.1"/>
    </source>
</evidence>
<comment type="caution">
    <text evidence="2">The sequence shown here is derived from an EMBL/GenBank/DDBJ whole genome shotgun (WGS) entry which is preliminary data.</text>
</comment>
<accession>A0A942UWN2</accession>
<dbReference type="RefSeq" id="WP_203366117.1">
    <property type="nucleotide sequence ID" value="NZ_WSFT01000029.1"/>
</dbReference>
<dbReference type="SUPFAM" id="SSF161266">
    <property type="entry name" value="Gam-like"/>
    <property type="match status" value="1"/>
</dbReference>
<name>A0A942UWN2_9FIRM</name>
<evidence type="ECO:0000256" key="1">
    <source>
        <dbReference type="SAM" id="Coils"/>
    </source>
</evidence>
<evidence type="ECO:0000313" key="3">
    <source>
        <dbReference type="Proteomes" id="UP000724672"/>
    </source>
</evidence>
<feature type="coiled-coil region" evidence="1">
    <location>
        <begin position="30"/>
        <end position="57"/>
    </location>
</feature>
<sequence length="167" mass="19958">MENWKVQNDDDAEFIIEKYNEKLSETNRYKLAIETKIKSLKDKLSKVNDEEREIIERRDSYLAEYFETIDEKFKKKSKTQEKYRLPSGSIVKKYPNPQFKRSEDKLLNWIKSNELNNYVEIKEAPKWGDLKKLTQVVNGQVIYKETGEIIEGIELIERSPVLEFKEE</sequence>
<keyword evidence="3" id="KW-1185">Reference proteome</keyword>